<dbReference type="OrthoDB" id="3052192at2759"/>
<dbReference type="Proteomes" id="UP000054564">
    <property type="component" value="Unassembled WGS sequence"/>
</dbReference>
<dbReference type="AlphaFoldDB" id="A0A0L0UPQ7"/>
<dbReference type="EMBL" id="AJIL01000553">
    <property type="protein sequence ID" value="KNE89052.1"/>
    <property type="molecule type" value="Genomic_DNA"/>
</dbReference>
<evidence type="ECO:0000313" key="2">
    <source>
        <dbReference type="Proteomes" id="UP000054564"/>
    </source>
</evidence>
<gene>
    <name evidence="1" type="ORF">PSTG_17494</name>
</gene>
<keyword evidence="2" id="KW-1185">Reference proteome</keyword>
<protein>
    <submittedName>
        <fullName evidence="1">Uncharacterized protein</fullName>
    </submittedName>
</protein>
<comment type="caution">
    <text evidence="1">The sequence shown here is derived from an EMBL/GenBank/DDBJ whole genome shotgun (WGS) entry which is preliminary data.</text>
</comment>
<organism evidence="1 2">
    <name type="scientific">Puccinia striiformis f. sp. tritici PST-78</name>
    <dbReference type="NCBI Taxonomy" id="1165861"/>
    <lineage>
        <taxon>Eukaryota</taxon>
        <taxon>Fungi</taxon>
        <taxon>Dikarya</taxon>
        <taxon>Basidiomycota</taxon>
        <taxon>Pucciniomycotina</taxon>
        <taxon>Pucciniomycetes</taxon>
        <taxon>Pucciniales</taxon>
        <taxon>Pucciniaceae</taxon>
        <taxon>Puccinia</taxon>
    </lineage>
</organism>
<sequence>MNYAQWSAALHNANLLPKYKDIPNGFDQGIPEHDFGQGTPYFAPPNHSSALLAKEKIEQSIRKELMAGRMFGPYSIKQLTTCYGLVLGGRKIGLGLLGSSDS</sequence>
<accession>A0A0L0UPQ7</accession>
<name>A0A0L0UPQ7_9BASI</name>
<reference evidence="2" key="1">
    <citation type="submission" date="2014-03" db="EMBL/GenBank/DDBJ databases">
        <title>The Genome Sequence of Puccinia striiformis f. sp. tritici PST-78.</title>
        <authorList>
            <consortium name="The Broad Institute Genome Sequencing Platform"/>
            <person name="Cuomo C."/>
            <person name="Hulbert S."/>
            <person name="Chen X."/>
            <person name="Walker B."/>
            <person name="Young S.K."/>
            <person name="Zeng Q."/>
            <person name="Gargeya S."/>
            <person name="Fitzgerald M."/>
            <person name="Haas B."/>
            <person name="Abouelleil A."/>
            <person name="Alvarado L."/>
            <person name="Arachchi H.M."/>
            <person name="Berlin A.M."/>
            <person name="Chapman S.B."/>
            <person name="Goldberg J."/>
            <person name="Griggs A."/>
            <person name="Gujja S."/>
            <person name="Hansen M."/>
            <person name="Howarth C."/>
            <person name="Imamovic A."/>
            <person name="Larimer J."/>
            <person name="McCowan C."/>
            <person name="Montmayeur A."/>
            <person name="Murphy C."/>
            <person name="Neiman D."/>
            <person name="Pearson M."/>
            <person name="Priest M."/>
            <person name="Roberts A."/>
            <person name="Saif S."/>
            <person name="Shea T."/>
            <person name="Sisk P."/>
            <person name="Sykes S."/>
            <person name="Wortman J."/>
            <person name="Nusbaum C."/>
            <person name="Birren B."/>
        </authorList>
    </citation>
    <scope>NUCLEOTIDE SEQUENCE [LARGE SCALE GENOMIC DNA]</scope>
    <source>
        <strain evidence="2">race PST-78</strain>
    </source>
</reference>
<evidence type="ECO:0000313" key="1">
    <source>
        <dbReference type="EMBL" id="KNE89052.1"/>
    </source>
</evidence>
<feature type="non-terminal residue" evidence="1">
    <location>
        <position position="102"/>
    </location>
</feature>
<proteinExistence type="predicted"/>